<reference evidence="2 3" key="1">
    <citation type="submission" date="2020-08" db="EMBL/GenBank/DDBJ databases">
        <title>Sphingomonas sp. sand1-3 16S ribosomal RNA gene Genome sequencing and assembly.</title>
        <authorList>
            <person name="Kang M."/>
        </authorList>
    </citation>
    <scope>NUCLEOTIDE SEQUENCE [LARGE SCALE GENOMIC DNA]</scope>
    <source>
        <strain evidence="3">sand1-3</strain>
    </source>
</reference>
<feature type="signal peptide" evidence="1">
    <location>
        <begin position="1"/>
        <end position="22"/>
    </location>
</feature>
<organism evidence="2 3">
    <name type="scientific">Sphingomonas sabuli</name>
    <dbReference type="NCBI Taxonomy" id="2764186"/>
    <lineage>
        <taxon>Bacteria</taxon>
        <taxon>Pseudomonadati</taxon>
        <taxon>Pseudomonadota</taxon>
        <taxon>Alphaproteobacteria</taxon>
        <taxon>Sphingomonadales</taxon>
        <taxon>Sphingomonadaceae</taxon>
        <taxon>Sphingomonas</taxon>
    </lineage>
</organism>
<dbReference type="EMBL" id="CP060697">
    <property type="protein sequence ID" value="QNM82646.1"/>
    <property type="molecule type" value="Genomic_DNA"/>
</dbReference>
<proteinExistence type="predicted"/>
<protein>
    <submittedName>
        <fullName evidence="2">Uncharacterized protein</fullName>
    </submittedName>
</protein>
<evidence type="ECO:0000313" key="2">
    <source>
        <dbReference type="EMBL" id="QNM82646.1"/>
    </source>
</evidence>
<accession>A0A7G9L1Z7</accession>
<keyword evidence="1" id="KW-0732">Signal</keyword>
<evidence type="ECO:0000256" key="1">
    <source>
        <dbReference type="SAM" id="SignalP"/>
    </source>
</evidence>
<dbReference type="Proteomes" id="UP000515861">
    <property type="component" value="Chromosome"/>
</dbReference>
<dbReference type="AlphaFoldDB" id="A0A7G9L1Z7"/>
<keyword evidence="3" id="KW-1185">Reference proteome</keyword>
<dbReference type="KEGG" id="ssau:H8M03_11710"/>
<name>A0A7G9L1Z7_9SPHN</name>
<gene>
    <name evidence="2" type="ORF">H8M03_11710</name>
</gene>
<dbReference type="RefSeq" id="WP_187479601.1">
    <property type="nucleotide sequence ID" value="NZ_CP060697.1"/>
</dbReference>
<evidence type="ECO:0000313" key="3">
    <source>
        <dbReference type="Proteomes" id="UP000515861"/>
    </source>
</evidence>
<sequence>MFLRLPILLAAAIALSPAPALAQAGRFLIVNNTDIDFSAVQVRPVGSNQWLPLVVKPVPVTRSGGQGNVDFNNPECAFDLQATLPDGRVVVWSRLNLCETKAVTLNRSASGELWADYR</sequence>
<feature type="chain" id="PRO_5028877328" evidence="1">
    <location>
        <begin position="23"/>
        <end position="118"/>
    </location>
</feature>